<comment type="caution">
    <text evidence="8">The sequence shown here is derived from an EMBL/GenBank/DDBJ whole genome shotgun (WGS) entry which is preliminary data.</text>
</comment>
<dbReference type="Proteomes" id="UP000187455">
    <property type="component" value="Unassembled WGS sequence"/>
</dbReference>
<reference evidence="8 9" key="1">
    <citation type="journal article" date="2016" name="Mol. Biol. Evol.">
        <title>Genome-Wide Survey of Gut Fungi (Harpellales) Reveals the First Horizontally Transferred Ubiquitin Gene from a Mosquito Host.</title>
        <authorList>
            <person name="Wang Y."/>
            <person name="White M.M."/>
            <person name="Kvist S."/>
            <person name="Moncalvo J.M."/>
        </authorList>
    </citation>
    <scope>NUCLEOTIDE SEQUENCE [LARGE SCALE GENOMIC DNA]</scope>
    <source>
        <strain evidence="8 9">ALG-7-W6</strain>
    </source>
</reference>
<evidence type="ECO:0000313" key="9">
    <source>
        <dbReference type="Proteomes" id="UP000187455"/>
    </source>
</evidence>
<feature type="compositionally biased region" description="Polar residues" evidence="7">
    <location>
        <begin position="89"/>
        <end position="123"/>
    </location>
</feature>
<keyword evidence="9" id="KW-1185">Reference proteome</keyword>
<protein>
    <recommendedName>
        <fullName evidence="1">DNA-directed RNA polymerases I, II, and III subunit RPABC5</fullName>
    </recommendedName>
</protein>
<evidence type="ECO:0000313" key="8">
    <source>
        <dbReference type="EMBL" id="OLY83864.1"/>
    </source>
</evidence>
<dbReference type="Pfam" id="PF01194">
    <property type="entry name" value="RNA_pol_N"/>
    <property type="match status" value="1"/>
</dbReference>
<sequence length="131" mass="14171">MIIPVVCFTCGKVIGNRWDAYLILLQMDVSEGEALTALGLNRSSVGILRESKRQRYQKICHQPDPEPPLNPQSGTRNRALYRGSAHPVNASSTQHCPATTMPYNQPRTISVPLASTATGNSAGPPSCPRSV</sequence>
<dbReference type="GO" id="GO:0008270">
    <property type="term" value="F:zinc ion binding"/>
    <property type="evidence" value="ECO:0007669"/>
    <property type="project" value="InterPro"/>
</dbReference>
<dbReference type="Gene3D" id="1.10.10.60">
    <property type="entry name" value="Homeodomain-like"/>
    <property type="match status" value="1"/>
</dbReference>
<dbReference type="PROSITE" id="PS01112">
    <property type="entry name" value="RNA_POL_N_8KD"/>
    <property type="match status" value="1"/>
</dbReference>
<dbReference type="GO" id="GO:0006366">
    <property type="term" value="P:transcription by RNA polymerase II"/>
    <property type="evidence" value="ECO:0007669"/>
    <property type="project" value="TreeGrafter"/>
</dbReference>
<keyword evidence="3" id="KW-0479">Metal-binding</keyword>
<evidence type="ECO:0000256" key="7">
    <source>
        <dbReference type="SAM" id="MobiDB-lite"/>
    </source>
</evidence>
<dbReference type="EMBL" id="LSSL01000718">
    <property type="protein sequence ID" value="OLY83864.1"/>
    <property type="molecule type" value="Genomic_DNA"/>
</dbReference>
<dbReference type="InterPro" id="IPR000268">
    <property type="entry name" value="RPABC5/Rpb10"/>
</dbReference>
<dbReference type="SUPFAM" id="SSF46924">
    <property type="entry name" value="RNA polymerase subunit RPB10"/>
    <property type="match status" value="1"/>
</dbReference>
<accession>A0A1R0H415</accession>
<evidence type="ECO:0000256" key="3">
    <source>
        <dbReference type="ARBA" id="ARBA00022723"/>
    </source>
</evidence>
<name>A0A1R0H415_9FUNG</name>
<keyword evidence="5" id="KW-0804">Transcription</keyword>
<evidence type="ECO:0000256" key="1">
    <source>
        <dbReference type="ARBA" id="ARBA00020813"/>
    </source>
</evidence>
<dbReference type="GO" id="GO:0003899">
    <property type="term" value="F:DNA-directed RNA polymerase activity"/>
    <property type="evidence" value="ECO:0007669"/>
    <property type="project" value="InterPro"/>
</dbReference>
<dbReference type="GO" id="GO:0005666">
    <property type="term" value="C:RNA polymerase III complex"/>
    <property type="evidence" value="ECO:0007669"/>
    <property type="project" value="TreeGrafter"/>
</dbReference>
<proteinExistence type="inferred from homology"/>
<comment type="similarity">
    <text evidence="6">Belongs to the archaeal Rpo10/eukaryotic RPB10 RNA polymerase subunit family.</text>
</comment>
<evidence type="ECO:0000256" key="5">
    <source>
        <dbReference type="ARBA" id="ARBA00023163"/>
    </source>
</evidence>
<organism evidence="8 9">
    <name type="scientific">Smittium mucronatum</name>
    <dbReference type="NCBI Taxonomy" id="133383"/>
    <lineage>
        <taxon>Eukaryota</taxon>
        <taxon>Fungi</taxon>
        <taxon>Fungi incertae sedis</taxon>
        <taxon>Zoopagomycota</taxon>
        <taxon>Kickxellomycotina</taxon>
        <taxon>Harpellomycetes</taxon>
        <taxon>Harpellales</taxon>
        <taxon>Legeriomycetaceae</taxon>
        <taxon>Smittium</taxon>
    </lineage>
</organism>
<dbReference type="STRING" id="133383.A0A1R0H415"/>
<gene>
    <name evidence="8" type="ORF">AYI68_g1981</name>
</gene>
<dbReference type="GO" id="GO:0006360">
    <property type="term" value="P:transcription by RNA polymerase I"/>
    <property type="evidence" value="ECO:0007669"/>
    <property type="project" value="TreeGrafter"/>
</dbReference>
<dbReference type="GO" id="GO:0042797">
    <property type="term" value="P:tRNA transcription by RNA polymerase III"/>
    <property type="evidence" value="ECO:0007669"/>
    <property type="project" value="TreeGrafter"/>
</dbReference>
<dbReference type="GO" id="GO:0003677">
    <property type="term" value="F:DNA binding"/>
    <property type="evidence" value="ECO:0007669"/>
    <property type="project" value="InterPro"/>
</dbReference>
<dbReference type="OrthoDB" id="10258858at2759"/>
<keyword evidence="2 8" id="KW-0240">DNA-directed RNA polymerase</keyword>
<dbReference type="AlphaFoldDB" id="A0A1R0H415"/>
<dbReference type="InterPro" id="IPR020789">
    <property type="entry name" value="RNA_pol_suN_Zn-BS"/>
</dbReference>
<keyword evidence="4" id="KW-0862">Zinc</keyword>
<dbReference type="PANTHER" id="PTHR23431:SF3">
    <property type="entry name" value="DNA-DIRECTED RNA POLYMERASES I, II, AND III SUBUNIT RPABC5"/>
    <property type="match status" value="1"/>
</dbReference>
<dbReference type="InterPro" id="IPR023580">
    <property type="entry name" value="RNA_pol_su_RPB10"/>
</dbReference>
<evidence type="ECO:0000256" key="6">
    <source>
        <dbReference type="ARBA" id="ARBA00025720"/>
    </source>
</evidence>
<evidence type="ECO:0000256" key="2">
    <source>
        <dbReference type="ARBA" id="ARBA00022478"/>
    </source>
</evidence>
<evidence type="ECO:0000256" key="4">
    <source>
        <dbReference type="ARBA" id="ARBA00022833"/>
    </source>
</evidence>
<feature type="region of interest" description="Disordered" evidence="7">
    <location>
        <begin position="82"/>
        <end position="131"/>
    </location>
</feature>
<dbReference type="PANTHER" id="PTHR23431">
    <property type="entry name" value="DNA-DIRECTED RNA POLYMERASES I, II, AND III SUBUNIT RPABC5 FAMILY MEMBER"/>
    <property type="match status" value="1"/>
</dbReference>
<dbReference type="GO" id="GO:0005665">
    <property type="term" value="C:RNA polymerase II, core complex"/>
    <property type="evidence" value="ECO:0007669"/>
    <property type="project" value="TreeGrafter"/>
</dbReference>
<dbReference type="GO" id="GO:0005736">
    <property type="term" value="C:RNA polymerase I complex"/>
    <property type="evidence" value="ECO:0007669"/>
    <property type="project" value="TreeGrafter"/>
</dbReference>